<keyword evidence="3 4" id="KW-0408">Iron</keyword>
<evidence type="ECO:0000256" key="4">
    <source>
        <dbReference type="PROSITE-ProRule" id="PRU00433"/>
    </source>
</evidence>
<dbReference type="SUPFAM" id="SSF46626">
    <property type="entry name" value="Cytochrome c"/>
    <property type="match status" value="1"/>
</dbReference>
<dbReference type="Gene3D" id="1.10.760.10">
    <property type="entry name" value="Cytochrome c-like domain"/>
    <property type="match status" value="1"/>
</dbReference>
<keyword evidence="2 4" id="KW-0479">Metal-binding</keyword>
<dbReference type="PROSITE" id="PS51007">
    <property type="entry name" value="CYTC"/>
    <property type="match status" value="1"/>
</dbReference>
<gene>
    <name evidence="6" type="ORF">F4Y08_12720</name>
</gene>
<dbReference type="GO" id="GO:0009055">
    <property type="term" value="F:electron transfer activity"/>
    <property type="evidence" value="ECO:0007669"/>
    <property type="project" value="InterPro"/>
</dbReference>
<dbReference type="Pfam" id="PF13442">
    <property type="entry name" value="Cytochrome_CBB3"/>
    <property type="match status" value="1"/>
</dbReference>
<dbReference type="AlphaFoldDB" id="A0A6B1DTP5"/>
<evidence type="ECO:0000259" key="5">
    <source>
        <dbReference type="PROSITE" id="PS51007"/>
    </source>
</evidence>
<organism evidence="6">
    <name type="scientific">Caldilineaceae bacterium SB0662_bin_9</name>
    <dbReference type="NCBI Taxonomy" id="2605258"/>
    <lineage>
        <taxon>Bacteria</taxon>
        <taxon>Bacillati</taxon>
        <taxon>Chloroflexota</taxon>
        <taxon>Caldilineae</taxon>
        <taxon>Caldilineales</taxon>
        <taxon>Caldilineaceae</taxon>
    </lineage>
</organism>
<keyword evidence="1 4" id="KW-0349">Heme</keyword>
<dbReference type="InterPro" id="IPR036909">
    <property type="entry name" value="Cyt_c-like_dom_sf"/>
</dbReference>
<dbReference type="GO" id="GO:0020037">
    <property type="term" value="F:heme binding"/>
    <property type="evidence" value="ECO:0007669"/>
    <property type="project" value="InterPro"/>
</dbReference>
<dbReference type="PROSITE" id="PS51257">
    <property type="entry name" value="PROKAR_LIPOPROTEIN"/>
    <property type="match status" value="1"/>
</dbReference>
<evidence type="ECO:0000256" key="3">
    <source>
        <dbReference type="ARBA" id="ARBA00023004"/>
    </source>
</evidence>
<feature type="domain" description="Cytochrome c" evidence="5">
    <location>
        <begin position="78"/>
        <end position="155"/>
    </location>
</feature>
<dbReference type="InterPro" id="IPR009056">
    <property type="entry name" value="Cyt_c-like_dom"/>
</dbReference>
<dbReference type="EMBL" id="VXPY01000090">
    <property type="protein sequence ID" value="MYD91180.1"/>
    <property type="molecule type" value="Genomic_DNA"/>
</dbReference>
<evidence type="ECO:0000256" key="1">
    <source>
        <dbReference type="ARBA" id="ARBA00022617"/>
    </source>
</evidence>
<evidence type="ECO:0000256" key="2">
    <source>
        <dbReference type="ARBA" id="ARBA00022723"/>
    </source>
</evidence>
<sequence>MSRLLRAVTLHPTVACWLLLGVFLLAGCGPTDTPAELAPTPTMPVAQFTPVAGQLNEEKALETQSQLEDQETEDFNAEDIETGSRVYANRCAECHGAELEGTDQAGALTALDMTQNDFLIFLRTGGDLGNSHQFGPAKASNAGIEDLYAFLVTTLGAE</sequence>
<dbReference type="GO" id="GO:0046872">
    <property type="term" value="F:metal ion binding"/>
    <property type="evidence" value="ECO:0007669"/>
    <property type="project" value="UniProtKB-KW"/>
</dbReference>
<accession>A0A6B1DTP5</accession>
<protein>
    <submittedName>
        <fullName evidence="6">Cytochrome c</fullName>
    </submittedName>
</protein>
<name>A0A6B1DTP5_9CHLR</name>
<comment type="caution">
    <text evidence="6">The sequence shown here is derived from an EMBL/GenBank/DDBJ whole genome shotgun (WGS) entry which is preliminary data.</text>
</comment>
<proteinExistence type="predicted"/>
<evidence type="ECO:0000313" key="6">
    <source>
        <dbReference type="EMBL" id="MYD91180.1"/>
    </source>
</evidence>
<reference evidence="6" key="1">
    <citation type="submission" date="2019-09" db="EMBL/GenBank/DDBJ databases">
        <title>Characterisation of the sponge microbiome using genome-centric metagenomics.</title>
        <authorList>
            <person name="Engelberts J.P."/>
            <person name="Robbins S.J."/>
            <person name="De Goeij J.M."/>
            <person name="Aranda M."/>
            <person name="Bell S.C."/>
            <person name="Webster N.S."/>
        </authorList>
    </citation>
    <scope>NUCLEOTIDE SEQUENCE</scope>
    <source>
        <strain evidence="6">SB0662_bin_9</strain>
    </source>
</reference>